<evidence type="ECO:0000313" key="2">
    <source>
        <dbReference type="EMBL" id="RKS83302.1"/>
    </source>
</evidence>
<name>A0A495R7Q5_9EURY</name>
<accession>A0A495R7Q5</accession>
<dbReference type="Proteomes" id="UP000268233">
    <property type="component" value="Unassembled WGS sequence"/>
</dbReference>
<feature type="compositionally biased region" description="Basic and acidic residues" evidence="1">
    <location>
        <begin position="34"/>
        <end position="47"/>
    </location>
</feature>
<protein>
    <submittedName>
        <fullName evidence="2">Uncharacterized protein</fullName>
    </submittedName>
</protein>
<feature type="region of interest" description="Disordered" evidence="1">
    <location>
        <begin position="1"/>
        <end position="47"/>
    </location>
</feature>
<dbReference type="AlphaFoldDB" id="A0A495R7Q5"/>
<proteinExistence type="predicted"/>
<comment type="caution">
    <text evidence="2">The sequence shown here is derived from an EMBL/GenBank/DDBJ whole genome shotgun (WGS) entry which is preliminary data.</text>
</comment>
<evidence type="ECO:0000313" key="3">
    <source>
        <dbReference type="Proteomes" id="UP000268233"/>
    </source>
</evidence>
<reference evidence="2 3" key="1">
    <citation type="submission" date="2018-10" db="EMBL/GenBank/DDBJ databases">
        <title>Genomic Encyclopedia of Archaeal and Bacterial Type Strains, Phase II (KMG-II): from individual species to whole genera.</title>
        <authorList>
            <person name="Goeker M."/>
        </authorList>
    </citation>
    <scope>NUCLEOTIDE SEQUENCE [LARGE SCALE GENOMIC DNA]</scope>
    <source>
        <strain evidence="2 3">DSM 11927</strain>
    </source>
</reference>
<dbReference type="RefSeq" id="WP_208644667.1">
    <property type="nucleotide sequence ID" value="NZ_RBWW01000001.1"/>
</dbReference>
<feature type="region of interest" description="Disordered" evidence="1">
    <location>
        <begin position="64"/>
        <end position="88"/>
    </location>
</feature>
<evidence type="ECO:0000256" key="1">
    <source>
        <dbReference type="SAM" id="MobiDB-lite"/>
    </source>
</evidence>
<keyword evidence="3" id="KW-1185">Reference proteome</keyword>
<feature type="compositionally biased region" description="Basic and acidic residues" evidence="1">
    <location>
        <begin position="11"/>
        <end position="27"/>
    </location>
</feature>
<dbReference type="EMBL" id="RBWW01000001">
    <property type="protein sequence ID" value="RKS83302.1"/>
    <property type="molecule type" value="Genomic_DNA"/>
</dbReference>
<gene>
    <name evidence="2" type="ORF">BDK61_2645</name>
</gene>
<feature type="compositionally biased region" description="Polar residues" evidence="1">
    <location>
        <begin position="79"/>
        <end position="88"/>
    </location>
</feature>
<organism evidence="2 3">
    <name type="scientific">Haloarcula quadrata</name>
    <dbReference type="NCBI Taxonomy" id="182779"/>
    <lineage>
        <taxon>Archaea</taxon>
        <taxon>Methanobacteriati</taxon>
        <taxon>Methanobacteriota</taxon>
        <taxon>Stenosarchaea group</taxon>
        <taxon>Halobacteria</taxon>
        <taxon>Halobacteriales</taxon>
        <taxon>Haloarculaceae</taxon>
        <taxon>Haloarcula</taxon>
    </lineage>
</organism>
<feature type="compositionally biased region" description="Acidic residues" evidence="1">
    <location>
        <begin position="1"/>
        <end position="10"/>
    </location>
</feature>
<sequence>MTDDDYEISEEPPRDEQGHPIHPERGHRICGATKSDKTTPTDHGRERDDVDYCLLAAGWGENRDVGPCSKHPVTGEQWGESNPNYDTGSYSEFQRLQRESLTEREQEMLDALDLDEHADDFAKDVVKEAYLKYHRTGDDRFLREARQWAKEFGVIASPADEIEVQADVNQTTEHQLGDDERELALETIRELQERDAGE</sequence>